<dbReference type="PANTHER" id="PTHR11461">
    <property type="entry name" value="SERINE PROTEASE INHIBITOR, SERPIN"/>
    <property type="match status" value="1"/>
</dbReference>
<evidence type="ECO:0000313" key="5">
    <source>
        <dbReference type="Proteomes" id="UP001239994"/>
    </source>
</evidence>
<feature type="domain" description="Serpin" evidence="3">
    <location>
        <begin position="50"/>
        <end position="364"/>
    </location>
</feature>
<comment type="caution">
    <text evidence="4">The sequence shown here is derived from an EMBL/GenBank/DDBJ whole genome shotgun (WGS) entry which is preliminary data.</text>
</comment>
<dbReference type="Proteomes" id="UP001239994">
    <property type="component" value="Unassembled WGS sequence"/>
</dbReference>
<dbReference type="Pfam" id="PF00079">
    <property type="entry name" value="Serpin"/>
    <property type="match status" value="2"/>
</dbReference>
<proteinExistence type="inferred from homology"/>
<dbReference type="SUPFAM" id="SSF56574">
    <property type="entry name" value="Serpins"/>
    <property type="match status" value="2"/>
</dbReference>
<dbReference type="SMART" id="SM00093">
    <property type="entry name" value="SERPIN"/>
    <property type="match status" value="2"/>
</dbReference>
<organism evidence="4 5">
    <name type="scientific">Electrophorus voltai</name>
    <dbReference type="NCBI Taxonomy" id="2609070"/>
    <lineage>
        <taxon>Eukaryota</taxon>
        <taxon>Metazoa</taxon>
        <taxon>Chordata</taxon>
        <taxon>Craniata</taxon>
        <taxon>Vertebrata</taxon>
        <taxon>Euteleostomi</taxon>
        <taxon>Actinopterygii</taxon>
        <taxon>Neopterygii</taxon>
        <taxon>Teleostei</taxon>
        <taxon>Ostariophysi</taxon>
        <taxon>Gymnotiformes</taxon>
        <taxon>Gymnotoidei</taxon>
        <taxon>Gymnotidae</taxon>
        <taxon>Electrophorus</taxon>
    </lineage>
</organism>
<dbReference type="Gene3D" id="1.10.287.580">
    <property type="entry name" value="Helix hairpin bin"/>
    <property type="match status" value="1"/>
</dbReference>
<reference evidence="4" key="1">
    <citation type="submission" date="2023-03" db="EMBL/GenBank/DDBJ databases">
        <title>Electrophorus voltai genome.</title>
        <authorList>
            <person name="Bian C."/>
        </authorList>
    </citation>
    <scope>NUCLEOTIDE SEQUENCE</scope>
    <source>
        <strain evidence="4">CB-2022</strain>
        <tissue evidence="4">Muscle</tissue>
    </source>
</reference>
<dbReference type="Gene3D" id="6.20.40.10">
    <property type="match status" value="1"/>
</dbReference>
<dbReference type="AlphaFoldDB" id="A0AAD9DMF7"/>
<dbReference type="Gene3D" id="2.30.39.10">
    <property type="entry name" value="Alpha-1-antitrypsin, domain 1"/>
    <property type="match status" value="2"/>
</dbReference>
<evidence type="ECO:0000259" key="3">
    <source>
        <dbReference type="SMART" id="SM00093"/>
    </source>
</evidence>
<dbReference type="PROSITE" id="PS00284">
    <property type="entry name" value="SERPIN"/>
    <property type="match status" value="1"/>
</dbReference>
<dbReference type="GO" id="GO:0005615">
    <property type="term" value="C:extracellular space"/>
    <property type="evidence" value="ECO:0007669"/>
    <property type="project" value="InterPro"/>
</dbReference>
<evidence type="ECO:0000256" key="1">
    <source>
        <dbReference type="RuleBase" id="RU000411"/>
    </source>
</evidence>
<gene>
    <name evidence="4" type="ORF">P4O66_016520</name>
</gene>
<dbReference type="PANTHER" id="PTHR11461:SF84">
    <property type="entry name" value="PIGMENT EPITHELIUM-DERIVED FACTOR"/>
    <property type="match status" value="1"/>
</dbReference>
<dbReference type="InterPro" id="IPR000215">
    <property type="entry name" value="Serpin_fam"/>
</dbReference>
<dbReference type="GO" id="GO:0004867">
    <property type="term" value="F:serine-type endopeptidase inhibitor activity"/>
    <property type="evidence" value="ECO:0007669"/>
    <property type="project" value="InterPro"/>
</dbReference>
<feature type="non-terminal residue" evidence="4">
    <location>
        <position position="815"/>
    </location>
</feature>
<dbReference type="InterPro" id="IPR023795">
    <property type="entry name" value="Serpin_CS"/>
</dbReference>
<protein>
    <recommendedName>
        <fullName evidence="3">Serpin domain-containing protein</fullName>
    </recommendedName>
</protein>
<dbReference type="Gene3D" id="2.10.310.10">
    <property type="entry name" value="Serpins superfamily"/>
    <property type="match status" value="1"/>
</dbReference>
<accession>A0AAD9DMF7</accession>
<sequence length="815" mass="88892">NEDSTVFPDDTASASPSAHSFSPPHQVMECGALSLETQRAVGGAVAKLGLKLLENLHPGPEQPNIVLSPLSVSLALAQLSLGAMNNTEEQLLGALHANLLSDYYRTLSCLQRQLIAKAIKVASRIYLKPGIELKKDFVERSLQVFESAPTPLTSVEDVNQWVEKATNGEWKSRFDPRFTAKDRFYINQQSSVKVDMMMGSKYPLSMFVDGEQGTQVVARFPFQGNTSFLVVMPMTSKNLLTAAANLNISDLYKHLPSETTMLVKLPKVKLEYKQDLKEALTSMGLGALFTGPDLSGIAAGPLVVSGVQHASSVELSEEGAEASAATSVSLVRTVPIFAVNMPFIFAIVDDASQTPLFLGVVTNPNPGATDELSDDPEIASPTINSVPSDSPILGLHAPGHHLLLFLTMKRVAFLLGLWGLFSLCHAQLSDTEEGGDEEVVDLFTTPRSKLAASTSDFGYNLFRQLAARDPKASVLLSPMSISAAFTQLSMGASERAEKQLYRVLRYHSLQDTKIHDTLRGLLASLRASTKGFSSVERLLLARRLRSKPEYLNTVEKQYGERPQILLGGPRDLKTVNDWFRQQTRGKVDRVLATPLPRNSAIVPVGAAYFKGKWITRFGKMGKMEDFQLDGAAPARVAVMQQENYPVKIGMDSDLGCTIAQVPMEDGVSMYFFLPDEVTQNLTLIEEALTSEFVQDLANTLHPVHVQLTLPVLKLVYSTDLLALLSGLGLSEWLEDTDLIKISTQAIKLSTVRHKAVVETAPEGSQYASAPSSSAQQSLALSYRVDRPFLFLVRDEPSGALLFIGKVLNPRDLASA</sequence>
<feature type="compositionally biased region" description="Low complexity" evidence="2">
    <location>
        <begin position="12"/>
        <end position="23"/>
    </location>
</feature>
<evidence type="ECO:0000313" key="4">
    <source>
        <dbReference type="EMBL" id="KAK1788055.1"/>
    </source>
</evidence>
<evidence type="ECO:0000256" key="2">
    <source>
        <dbReference type="SAM" id="MobiDB-lite"/>
    </source>
</evidence>
<feature type="region of interest" description="Disordered" evidence="2">
    <location>
        <begin position="1"/>
        <end position="23"/>
    </location>
</feature>
<comment type="similarity">
    <text evidence="1">Belongs to the serpin family.</text>
</comment>
<feature type="domain" description="Serpin" evidence="3">
    <location>
        <begin position="459"/>
        <end position="809"/>
    </location>
</feature>
<keyword evidence="5" id="KW-1185">Reference proteome</keyword>
<dbReference type="InterPro" id="IPR042178">
    <property type="entry name" value="Serpin_sf_1"/>
</dbReference>
<dbReference type="InterPro" id="IPR023796">
    <property type="entry name" value="Serpin_dom"/>
</dbReference>
<dbReference type="Gene3D" id="3.30.497.10">
    <property type="entry name" value="Antithrombin, subunit I, domain 2"/>
    <property type="match status" value="1"/>
</dbReference>
<dbReference type="InterPro" id="IPR036186">
    <property type="entry name" value="Serpin_sf"/>
</dbReference>
<dbReference type="InterPro" id="IPR042185">
    <property type="entry name" value="Serpin_sf_2"/>
</dbReference>
<dbReference type="EMBL" id="JAROKS010000023">
    <property type="protein sequence ID" value="KAK1788055.1"/>
    <property type="molecule type" value="Genomic_DNA"/>
</dbReference>
<name>A0AAD9DMF7_9TELE</name>